<dbReference type="InterPro" id="IPR041437">
    <property type="entry name" value="GH115_C"/>
</dbReference>
<dbReference type="PANTHER" id="PTHR37842">
    <property type="match status" value="1"/>
</dbReference>
<keyword evidence="4" id="KW-1185">Reference proteome</keyword>
<dbReference type="Pfam" id="PF15979">
    <property type="entry name" value="Glyco_hydro_115"/>
    <property type="match status" value="1"/>
</dbReference>
<dbReference type="InterPro" id="IPR029018">
    <property type="entry name" value="Hex-like_dom2"/>
</dbReference>
<dbReference type="Gene3D" id="2.60.120.1620">
    <property type="match status" value="1"/>
</dbReference>
<protein>
    <submittedName>
        <fullName evidence="3">Glycosyl hydrolase 115 family protein</fullName>
    </submittedName>
</protein>
<dbReference type="Pfam" id="PF17829">
    <property type="entry name" value="GH115_C"/>
    <property type="match status" value="1"/>
</dbReference>
<dbReference type="PANTHER" id="PTHR37842:SF2">
    <property type="entry name" value="GYLCOSYL HYDROLASE 115 C-TERMINAL DOMAIN-CONTAINING PROTEIN"/>
    <property type="match status" value="1"/>
</dbReference>
<dbReference type="RefSeq" id="WP_241294568.1">
    <property type="nucleotide sequence ID" value="NZ_JAKZGR010000007.1"/>
</dbReference>
<accession>A0ABV8EP54</accession>
<dbReference type="SUPFAM" id="SSF55545">
    <property type="entry name" value="beta-N-acetylhexosaminidase-like domain"/>
    <property type="match status" value="1"/>
</dbReference>
<name>A0ABV8EP54_9BACT</name>
<reference evidence="4" key="1">
    <citation type="journal article" date="2019" name="Int. J. Syst. Evol. Microbiol.">
        <title>The Global Catalogue of Microorganisms (GCM) 10K type strain sequencing project: providing services to taxonomists for standard genome sequencing and annotation.</title>
        <authorList>
            <consortium name="The Broad Institute Genomics Platform"/>
            <consortium name="The Broad Institute Genome Sequencing Center for Infectious Disease"/>
            <person name="Wu L."/>
            <person name="Ma J."/>
        </authorList>
    </citation>
    <scope>NUCLEOTIDE SEQUENCE [LARGE SCALE GENOMIC DNA]</scope>
    <source>
        <strain evidence="4">CECT 8551</strain>
    </source>
</reference>
<dbReference type="GO" id="GO:0016787">
    <property type="term" value="F:hydrolase activity"/>
    <property type="evidence" value="ECO:0007669"/>
    <property type="project" value="UniProtKB-KW"/>
</dbReference>
<gene>
    <name evidence="3" type="ORF">ACFOUP_15605</name>
</gene>
<organism evidence="3 4">
    <name type="scientific">Belliella kenyensis</name>
    <dbReference type="NCBI Taxonomy" id="1472724"/>
    <lineage>
        <taxon>Bacteria</taxon>
        <taxon>Pseudomonadati</taxon>
        <taxon>Bacteroidota</taxon>
        <taxon>Cytophagia</taxon>
        <taxon>Cytophagales</taxon>
        <taxon>Cyclobacteriaceae</taxon>
        <taxon>Belliella</taxon>
    </lineage>
</organism>
<sequence>MIKKSIIVLLLLLPELLFSQVDVKFNVSDTDQYFEIFNKNEAAKIWFDDNENVLIKKASEFLSEDIERVTGVLPAVTGMAAISDLGKIQAKNVIIVGTAENSTLIKTLVKDGKIQTKDLDGQWERFRIQTVENPFPGIDHALVIIGSDRRGAAYGVFTLSEKIGVSPWYWWSDVPVIKQDQIFIEKVDFLSSSPKIKYRGIFINDESPAFRNWAFEKFGGINHQCYEKVFELLLRNKANFLWPSMWLPTMFYVDDPLNPKTANDFGIVMSTSHHEPMTRAHQEWEEFGEGEWNYVTNSERLKEFWKGGLERIGDYETMVTVGMRGDGDDAMSEDTAVDLLETIIKDQRVIIEEVTQKPANHTPQVWAIYKEVQDYFDKGMRVDDDITVLFSDDNWGNIRYLPKKQTAAQKSKYGMYYHFDYVGAPTSYRWQNVTQIERVWEQMKLTYEHGVDEIWIANVGDIKPMELPISFFLDLAWDPDAIQASDLPVYYENWANQQFGAGHAEEIAQLLALYTKYNSRRTPEMLTASTYSVENYREADRIVNEFNELLERSSAVYDKLSSEYHSAYFQLVHSPIEMCANLNEMYVAAGKNRYYGIRGAAATNYYAEKTKEHFENAARLTQKYHEIENGKWNHMMSQTYIGYTYWNHPPLNLMPGVSYVQLQEAEVLGYLIENGRAPRWGWLDVEADWDFSKEMPVFDPINDQNYYIDVINRGKNELAFNVESNEDWIILSSNSGVTQYHEMVYVTIDWDLAPEGKAEGGIVLSGAGEKYHIKVPINNHKIEAIGFVENEGVIAIEADNFSRKSDSENAKLTVVPNLGRTGSSIVLEPMNTERLDNLERAPFVAYDFTSFKEGEFTVEVHVSPTQDFKREGGLMYFIAIDDEEPQLINTNRGEDVPDYKYAEWWLRSVGDNIKKVNSRHKVGGVGHHTLKVWLIDPGVVIQRIVINTGGLKPSYLGPDQSNFIEPK</sequence>
<feature type="domain" description="Gylcosyl hydrolase 115 C-terminal" evidence="2">
    <location>
        <begin position="786"/>
        <end position="959"/>
    </location>
</feature>
<proteinExistence type="predicted"/>
<evidence type="ECO:0000259" key="2">
    <source>
        <dbReference type="Pfam" id="PF17829"/>
    </source>
</evidence>
<keyword evidence="1 3" id="KW-0378">Hydrolase</keyword>
<evidence type="ECO:0000256" key="1">
    <source>
        <dbReference type="ARBA" id="ARBA00022801"/>
    </source>
</evidence>
<dbReference type="InterPro" id="IPR031924">
    <property type="entry name" value="GH115"/>
</dbReference>
<dbReference type="Gene3D" id="3.20.20.520">
    <property type="entry name" value="Glycosyl hydrolase family 115"/>
    <property type="match status" value="1"/>
</dbReference>
<dbReference type="Gene3D" id="1.20.58.2150">
    <property type="match status" value="1"/>
</dbReference>
<comment type="caution">
    <text evidence="3">The sequence shown here is derived from an EMBL/GenBank/DDBJ whole genome shotgun (WGS) entry which is preliminary data.</text>
</comment>
<dbReference type="Gene3D" id="3.30.379.10">
    <property type="entry name" value="Chitobiase/beta-hexosaminidase domain 2-like"/>
    <property type="match status" value="1"/>
</dbReference>
<dbReference type="EMBL" id="JBHSAV010000059">
    <property type="protein sequence ID" value="MFC3977814.1"/>
    <property type="molecule type" value="Genomic_DNA"/>
</dbReference>
<dbReference type="InterPro" id="IPR042301">
    <property type="entry name" value="GH115_sf"/>
</dbReference>
<dbReference type="Proteomes" id="UP001595766">
    <property type="component" value="Unassembled WGS sequence"/>
</dbReference>
<evidence type="ECO:0000313" key="3">
    <source>
        <dbReference type="EMBL" id="MFC3977814.1"/>
    </source>
</evidence>
<evidence type="ECO:0000313" key="4">
    <source>
        <dbReference type="Proteomes" id="UP001595766"/>
    </source>
</evidence>